<dbReference type="EnsemblPlants" id="PGSC0003DMT400060802">
    <property type="protein sequence ID" value="PGSC0003DMT400060802"/>
    <property type="gene ID" value="PGSC0003DMG400023646"/>
</dbReference>
<dbReference type="eggNOG" id="KOG0017">
    <property type="taxonomic scope" value="Eukaryota"/>
</dbReference>
<keyword evidence="3" id="KW-1185">Reference proteome</keyword>
<dbReference type="HOGENOM" id="CLU_1513129_0_0_1"/>
<sequence>MNSWRNFSGGGSSSGGNYSGSYGNPESGVNCSIDSETSTQCSLGTTHSNAVSHGSLPSYFTQEKYSQILQMLSKDHRARELLGIIDGADTTPPTDAEAAKMWKVKAGKTMYALTVTIEDEFLKRIKDAKTPKEAWNTLATIFTKKNDARLQRLENELLSISQRNMTISLILLKSKIFI</sequence>
<dbReference type="InParanoid" id="M1C6F9"/>
<dbReference type="Gramene" id="PGSC0003DMT400060802">
    <property type="protein sequence ID" value="PGSC0003DMT400060802"/>
    <property type="gene ID" value="PGSC0003DMG400023646"/>
</dbReference>
<evidence type="ECO:0000313" key="3">
    <source>
        <dbReference type="Proteomes" id="UP000011115"/>
    </source>
</evidence>
<accession>M1C6F9</accession>
<name>M1C6F9_SOLTU</name>
<evidence type="ECO:0000256" key="1">
    <source>
        <dbReference type="SAM" id="MobiDB-lite"/>
    </source>
</evidence>
<reference evidence="3" key="1">
    <citation type="journal article" date="2011" name="Nature">
        <title>Genome sequence and analysis of the tuber crop potato.</title>
        <authorList>
            <consortium name="The Potato Genome Sequencing Consortium"/>
        </authorList>
    </citation>
    <scope>NUCLEOTIDE SEQUENCE [LARGE SCALE GENOMIC DNA]</scope>
    <source>
        <strain evidence="3">cv. DM1-3 516 R44</strain>
    </source>
</reference>
<dbReference type="PaxDb" id="4113-PGSC0003DMT400060802"/>
<proteinExistence type="predicted"/>
<feature type="compositionally biased region" description="Gly residues" evidence="1">
    <location>
        <begin position="8"/>
        <end position="18"/>
    </location>
</feature>
<dbReference type="Pfam" id="PF14223">
    <property type="entry name" value="Retrotran_gag_2"/>
    <property type="match status" value="1"/>
</dbReference>
<reference evidence="2" key="2">
    <citation type="submission" date="2015-06" db="UniProtKB">
        <authorList>
            <consortium name="EnsemblPlants"/>
        </authorList>
    </citation>
    <scope>IDENTIFICATION</scope>
    <source>
        <strain evidence="2">DM1-3 516 R44</strain>
    </source>
</reference>
<feature type="region of interest" description="Disordered" evidence="1">
    <location>
        <begin position="1"/>
        <end position="21"/>
    </location>
</feature>
<dbReference type="AlphaFoldDB" id="M1C6F9"/>
<dbReference type="PANTHER" id="PTHR47481">
    <property type="match status" value="1"/>
</dbReference>
<organism evidence="2 3">
    <name type="scientific">Solanum tuberosum</name>
    <name type="common">Potato</name>
    <dbReference type="NCBI Taxonomy" id="4113"/>
    <lineage>
        <taxon>Eukaryota</taxon>
        <taxon>Viridiplantae</taxon>
        <taxon>Streptophyta</taxon>
        <taxon>Embryophyta</taxon>
        <taxon>Tracheophyta</taxon>
        <taxon>Spermatophyta</taxon>
        <taxon>Magnoliopsida</taxon>
        <taxon>eudicotyledons</taxon>
        <taxon>Gunneridae</taxon>
        <taxon>Pentapetalae</taxon>
        <taxon>asterids</taxon>
        <taxon>lamiids</taxon>
        <taxon>Solanales</taxon>
        <taxon>Solanaceae</taxon>
        <taxon>Solanoideae</taxon>
        <taxon>Solaneae</taxon>
        <taxon>Solanum</taxon>
    </lineage>
</organism>
<dbReference type="PANTHER" id="PTHR47481:SF36">
    <property type="entry name" value="CCHC-TYPE DOMAIN-CONTAINING PROTEIN"/>
    <property type="match status" value="1"/>
</dbReference>
<evidence type="ECO:0000313" key="2">
    <source>
        <dbReference type="EnsemblPlants" id="PGSC0003DMT400060802"/>
    </source>
</evidence>
<protein>
    <submittedName>
        <fullName evidence="2">Uncharacterized protein</fullName>
    </submittedName>
</protein>
<dbReference type="Proteomes" id="UP000011115">
    <property type="component" value="Unassembled WGS sequence"/>
</dbReference>